<feature type="domain" description="PTC1-like winged helix-turn-helix" evidence="3">
    <location>
        <begin position="384"/>
        <end position="465"/>
    </location>
</feature>
<dbReference type="GO" id="GO:0051177">
    <property type="term" value="P:meiotic sister chromatid cohesion"/>
    <property type="evidence" value="ECO:0007669"/>
    <property type="project" value="InterPro"/>
</dbReference>
<feature type="compositionally biased region" description="Basic and acidic residues" evidence="2">
    <location>
        <begin position="93"/>
        <end position="104"/>
    </location>
</feature>
<feature type="compositionally biased region" description="Basic and acidic residues" evidence="2">
    <location>
        <begin position="337"/>
        <end position="349"/>
    </location>
</feature>
<keyword evidence="5" id="KW-1185">Reference proteome</keyword>
<dbReference type="STRING" id="40148.A0A0D9ZB47"/>
<dbReference type="PANTHER" id="PTHR46740:SF2">
    <property type="entry name" value="PROTEIN DYAD"/>
    <property type="match status" value="1"/>
</dbReference>
<evidence type="ECO:0000256" key="2">
    <source>
        <dbReference type="SAM" id="MobiDB-lite"/>
    </source>
</evidence>
<dbReference type="eggNOG" id="ENOG502QU2W">
    <property type="taxonomic scope" value="Eukaryota"/>
</dbReference>
<feature type="compositionally biased region" description="Basic and acidic residues" evidence="2">
    <location>
        <begin position="368"/>
        <end position="387"/>
    </location>
</feature>
<evidence type="ECO:0000259" key="3">
    <source>
        <dbReference type="Pfam" id="PF25874"/>
    </source>
</evidence>
<feature type="region of interest" description="Disordered" evidence="2">
    <location>
        <begin position="705"/>
        <end position="742"/>
    </location>
</feature>
<dbReference type="PANTHER" id="PTHR46740">
    <property type="entry name" value="PROTEIN DYAD"/>
    <property type="match status" value="1"/>
</dbReference>
<proteinExistence type="predicted"/>
<feature type="coiled-coil region" evidence="1">
    <location>
        <begin position="508"/>
        <end position="620"/>
    </location>
</feature>
<dbReference type="InterPro" id="IPR044221">
    <property type="entry name" value="DYAD/AMEIOTIC1"/>
</dbReference>
<reference evidence="4" key="2">
    <citation type="submission" date="2018-05" db="EMBL/GenBank/DDBJ databases">
        <title>OgluRS3 (Oryza glumaepatula Reference Sequence Version 3).</title>
        <authorList>
            <person name="Zhang J."/>
            <person name="Kudrna D."/>
            <person name="Lee S."/>
            <person name="Talag J."/>
            <person name="Welchert J."/>
            <person name="Wing R.A."/>
        </authorList>
    </citation>
    <scope>NUCLEOTIDE SEQUENCE [LARGE SCALE GENOMIC DNA]</scope>
</reference>
<evidence type="ECO:0000256" key="1">
    <source>
        <dbReference type="SAM" id="Coils"/>
    </source>
</evidence>
<sequence>MELEPPWAHAWVALKREKGKSPLPSRRLLLRSLRHLAAEQGRGGEGILVSDAEHMDAEMAAPALAAAHLLDSPMRPQVSRYYSKKRGSSHSRNGKDDANHDESKNQSPGSPLSRQSLSSSATHTYHTGGFYEIDHEKLPPKSPIHLKSIRVVKVSGYTSLDVTVSFPSLLALRSFFSSSPRSCTGPELDERFVMSSNHAARILRRRVAEEELAGDVMHQDSFWLVKPCLYDFSASSPHDVLTPSPPPAAAQAKAPAASSCLLDTLKCDGAGWGVRRRVRYIGRHHDASKEASAASLDGYNTEVSVQEEQQQRLRLRLRLRQRREQEDNKSTSNGKRKREEAESSMDKSRAARKKKAKTYKSPKKAEKRRVVEAKDGDPRRGKDRWSAERYAAAERSLLDIMRSHGARFGAPVMRQALREEARKHIGDTGLLDHLLKHMAGRVPEGSADRFRRRHNADGAMEYWLEPAELAEVRRLAGVSDPYWVPPPGWKPGDDVSAVAGDLLVKKKVEELAEEVDGVKRHIEQLSSNLVQLEKETKSEAERSYSSRKEKYQKLMKANEKLEKQVLSMKDMYEHLVQKKGKLKKEVLSLKDKYKLVLEKNDKLEEQMASLSSSFLSLKEQLLLPRNGDNLNMERERVEVTLGKQEGLVPGEPLYVDGGDRISQQADATVVQVGEKRTARKSSFRICKPQGTFMWPHMASGTSMAISGGGSSSCPVASGPEQLPRSSSCPSIGPGGLPPSSRAPAEVVVASPLDEHVAFRGGFNTPPSASSTNAAAAAKLPPLPSPTSPLQTRALFAAGFTVPALHNFSGLTLRHVDSSSPSAAPCGAREKMVTLFDGDCRGISVVGTELALATPSYC</sequence>
<feature type="region of interest" description="Disordered" evidence="2">
    <location>
        <begin position="81"/>
        <end position="119"/>
    </location>
</feature>
<evidence type="ECO:0000313" key="5">
    <source>
        <dbReference type="Proteomes" id="UP000026961"/>
    </source>
</evidence>
<dbReference type="InterPro" id="IPR059080">
    <property type="entry name" value="WHD_PTC1"/>
</dbReference>
<dbReference type="Pfam" id="PF25874">
    <property type="entry name" value="WHD_plant_repro"/>
    <property type="match status" value="1"/>
</dbReference>
<protein>
    <recommendedName>
        <fullName evidence="3">PTC1-like winged helix-turn-helix domain-containing protein</fullName>
    </recommendedName>
</protein>
<reference evidence="4" key="1">
    <citation type="submission" date="2015-04" db="UniProtKB">
        <authorList>
            <consortium name="EnsemblPlants"/>
        </authorList>
    </citation>
    <scope>IDENTIFICATION</scope>
</reference>
<keyword evidence="1" id="KW-0175">Coiled coil</keyword>
<feature type="region of interest" description="Disordered" evidence="2">
    <location>
        <begin position="318"/>
        <end position="387"/>
    </location>
</feature>
<accession>A0A0D9ZB47</accession>
<dbReference type="AlphaFoldDB" id="A0A0D9ZB47"/>
<dbReference type="GO" id="GO:0007131">
    <property type="term" value="P:reciprocal meiotic recombination"/>
    <property type="evidence" value="ECO:0007669"/>
    <property type="project" value="InterPro"/>
</dbReference>
<feature type="compositionally biased region" description="Low complexity" evidence="2">
    <location>
        <begin position="106"/>
        <end position="119"/>
    </location>
</feature>
<dbReference type="Proteomes" id="UP000026961">
    <property type="component" value="Chromosome 3"/>
</dbReference>
<name>A0A0D9ZB47_9ORYZ</name>
<feature type="compositionally biased region" description="Basic residues" evidence="2">
    <location>
        <begin position="350"/>
        <end position="367"/>
    </location>
</feature>
<organism evidence="4">
    <name type="scientific">Oryza glumipatula</name>
    <dbReference type="NCBI Taxonomy" id="40148"/>
    <lineage>
        <taxon>Eukaryota</taxon>
        <taxon>Viridiplantae</taxon>
        <taxon>Streptophyta</taxon>
        <taxon>Embryophyta</taxon>
        <taxon>Tracheophyta</taxon>
        <taxon>Spermatophyta</taxon>
        <taxon>Magnoliopsida</taxon>
        <taxon>Liliopsida</taxon>
        <taxon>Poales</taxon>
        <taxon>Poaceae</taxon>
        <taxon>BOP clade</taxon>
        <taxon>Oryzoideae</taxon>
        <taxon>Oryzeae</taxon>
        <taxon>Oryzinae</taxon>
        <taxon>Oryza</taxon>
    </lineage>
</organism>
<dbReference type="EnsemblPlants" id="OGLUM03G28390.1">
    <property type="protein sequence ID" value="OGLUM03G28390.1"/>
    <property type="gene ID" value="OGLUM03G28390"/>
</dbReference>
<evidence type="ECO:0000313" key="4">
    <source>
        <dbReference type="EnsemblPlants" id="OGLUM03G28390.1"/>
    </source>
</evidence>
<dbReference type="Gramene" id="OGLUM03G28390.1">
    <property type="protein sequence ID" value="OGLUM03G28390.1"/>
    <property type="gene ID" value="OGLUM03G28390"/>
</dbReference>